<feature type="non-terminal residue" evidence="2">
    <location>
        <position position="91"/>
    </location>
</feature>
<name>A0ABW9QNU6_9ACTN</name>
<proteinExistence type="predicted"/>
<organism evidence="2 3">
    <name type="scientific">Acidiferrimicrobium australe</name>
    <dbReference type="NCBI Taxonomy" id="2664430"/>
    <lineage>
        <taxon>Bacteria</taxon>
        <taxon>Bacillati</taxon>
        <taxon>Actinomycetota</taxon>
        <taxon>Acidimicrobiia</taxon>
        <taxon>Acidimicrobiales</taxon>
        <taxon>Acidimicrobiaceae</taxon>
        <taxon>Acidiferrimicrobium</taxon>
    </lineage>
</organism>
<comment type="caution">
    <text evidence="2">The sequence shown here is derived from an EMBL/GenBank/DDBJ whole genome shotgun (WGS) entry which is preliminary data.</text>
</comment>
<dbReference type="EMBL" id="WJHE01000039">
    <property type="protein sequence ID" value="MST31338.1"/>
    <property type="molecule type" value="Genomic_DNA"/>
</dbReference>
<evidence type="ECO:0000313" key="2">
    <source>
        <dbReference type="EMBL" id="MST31338.1"/>
    </source>
</evidence>
<protein>
    <submittedName>
        <fullName evidence="2">IS256 family transposase</fullName>
    </submittedName>
</protein>
<feature type="region of interest" description="Disordered" evidence="1">
    <location>
        <begin position="59"/>
        <end position="91"/>
    </location>
</feature>
<keyword evidence="3" id="KW-1185">Reference proteome</keyword>
<accession>A0ABW9QNU6</accession>
<dbReference type="Proteomes" id="UP000437736">
    <property type="component" value="Unassembled WGS sequence"/>
</dbReference>
<reference evidence="2 3" key="1">
    <citation type="submission" date="2019-11" db="EMBL/GenBank/DDBJ databases">
        <title>Acidiferrimicrobium australis gen. nov., sp. nov., an acidophilic and obligately heterotrophic, member of the Actinobacteria that catalyses dissimilatory oxido- reduction of iron isolated from metal-rich acidic water in Chile.</title>
        <authorList>
            <person name="Gonzalez D."/>
            <person name="Huber K."/>
            <person name="Hedrich S."/>
            <person name="Rojas-Villalobos C."/>
            <person name="Quatrini R."/>
            <person name="Dinamarca M.A."/>
            <person name="Schwarz A."/>
            <person name="Canales C."/>
            <person name="Nancucheo I."/>
        </authorList>
    </citation>
    <scope>NUCLEOTIDE SEQUENCE [LARGE SCALE GENOMIC DNA]</scope>
    <source>
        <strain evidence="2 3">USS-CCA1</strain>
    </source>
</reference>
<evidence type="ECO:0000256" key="1">
    <source>
        <dbReference type="SAM" id="MobiDB-lite"/>
    </source>
</evidence>
<gene>
    <name evidence="2" type="ORF">GHK86_01150</name>
</gene>
<feature type="compositionally biased region" description="Basic residues" evidence="1">
    <location>
        <begin position="61"/>
        <end position="72"/>
    </location>
</feature>
<sequence length="91" mass="9442">MKDYQTTETAGAIPLPEGVRLAMDDIAGTMREGLLAMAVTAGLGVMSALMEESVTAIAGPKGKHQPGRRAVRHGSEAGSVTLGGRRVPARR</sequence>
<evidence type="ECO:0000313" key="3">
    <source>
        <dbReference type="Proteomes" id="UP000437736"/>
    </source>
</evidence>